<keyword evidence="7 10" id="KW-0472">Membrane</keyword>
<keyword evidence="5 9" id="KW-0812">Transmembrane</keyword>
<evidence type="ECO:0000256" key="4">
    <source>
        <dbReference type="ARBA" id="ARBA00022475"/>
    </source>
</evidence>
<comment type="caution">
    <text evidence="11">The sequence shown here is derived from an EMBL/GenBank/DDBJ whole genome shotgun (WGS) entry which is preliminary data.</text>
</comment>
<evidence type="ECO:0000256" key="8">
    <source>
        <dbReference type="ARBA" id="ARBA00023251"/>
    </source>
</evidence>
<dbReference type="GO" id="GO:0022857">
    <property type="term" value="F:transmembrane transporter activity"/>
    <property type="evidence" value="ECO:0007669"/>
    <property type="project" value="InterPro"/>
</dbReference>
<comment type="similarity">
    <text evidence="2">Belongs to the drug/metabolite transporter (DMT) superfamily. Small multidrug resistance (SMR) (TC 2.A.7.1) family. Mmr subfamily.</text>
</comment>
<evidence type="ECO:0000256" key="2">
    <source>
        <dbReference type="ARBA" id="ARBA00007822"/>
    </source>
</evidence>
<dbReference type="SUPFAM" id="SSF103481">
    <property type="entry name" value="Multidrug resistance efflux transporter EmrE"/>
    <property type="match status" value="1"/>
</dbReference>
<comment type="subcellular location">
    <subcellularLocation>
        <location evidence="1 9">Cell membrane</location>
        <topology evidence="1 9">Multi-pass membrane protein</topology>
    </subcellularLocation>
</comment>
<dbReference type="AlphaFoldDB" id="A0A179V8I3"/>
<gene>
    <name evidence="11" type="ORF">AWB85_08675</name>
</gene>
<sequence>MKGWLLLVGAILAETTGSLSLKAALDAPIFYALVVVGFTGAFALLAKALRTGMALGAAYGIWGASGVALTAVMSRILFGEPLTILMTAGIVIVVAGVLCVEFGAQSAHKTREETVT</sequence>
<evidence type="ECO:0000256" key="3">
    <source>
        <dbReference type="ARBA" id="ARBA00022448"/>
    </source>
</evidence>
<dbReference type="PANTHER" id="PTHR30561:SF1">
    <property type="entry name" value="MULTIDRUG TRANSPORTER EMRE"/>
    <property type="match status" value="1"/>
</dbReference>
<dbReference type="InterPro" id="IPR000390">
    <property type="entry name" value="Small_drug/metabolite_transptr"/>
</dbReference>
<feature type="transmembrane region" description="Helical" evidence="10">
    <location>
        <begin position="28"/>
        <end position="46"/>
    </location>
</feature>
<dbReference type="GO" id="GO:0046677">
    <property type="term" value="P:response to antibiotic"/>
    <property type="evidence" value="ECO:0007669"/>
    <property type="project" value="UniProtKB-KW"/>
</dbReference>
<proteinExistence type="inferred from homology"/>
<accession>A0A179V8I3</accession>
<reference evidence="11 12" key="1">
    <citation type="submission" date="2016-01" db="EMBL/GenBank/DDBJ databases">
        <title>Mycobacterium immunogenum strain CD11_6 genome sequencing and assembly.</title>
        <authorList>
            <person name="Kaur G."/>
            <person name="Nair G.R."/>
            <person name="Mayilraj S."/>
        </authorList>
    </citation>
    <scope>NUCLEOTIDE SEQUENCE [LARGE SCALE GENOMIC DNA]</scope>
    <source>
        <strain evidence="11 12">CD11-6</strain>
    </source>
</reference>
<dbReference type="Proteomes" id="UP000186919">
    <property type="component" value="Unassembled WGS sequence"/>
</dbReference>
<feature type="transmembrane region" description="Helical" evidence="10">
    <location>
        <begin position="84"/>
        <end position="104"/>
    </location>
</feature>
<dbReference type="EMBL" id="LQYE01000027">
    <property type="protein sequence ID" value="OAT68228.1"/>
    <property type="molecule type" value="Genomic_DNA"/>
</dbReference>
<evidence type="ECO:0000256" key="10">
    <source>
        <dbReference type="SAM" id="Phobius"/>
    </source>
</evidence>
<protein>
    <submittedName>
        <fullName evidence="11">Cation transporter</fullName>
    </submittedName>
</protein>
<evidence type="ECO:0000256" key="6">
    <source>
        <dbReference type="ARBA" id="ARBA00022989"/>
    </source>
</evidence>
<keyword evidence="6 10" id="KW-1133">Transmembrane helix</keyword>
<name>A0A179V8I3_9MYCO</name>
<organism evidence="11 12">
    <name type="scientific">Mycobacteroides immunogenum</name>
    <dbReference type="NCBI Taxonomy" id="83262"/>
    <lineage>
        <taxon>Bacteria</taxon>
        <taxon>Bacillati</taxon>
        <taxon>Actinomycetota</taxon>
        <taxon>Actinomycetes</taxon>
        <taxon>Mycobacteriales</taxon>
        <taxon>Mycobacteriaceae</taxon>
        <taxon>Mycobacteroides</taxon>
    </lineage>
</organism>
<keyword evidence="3" id="KW-0813">Transport</keyword>
<evidence type="ECO:0000256" key="9">
    <source>
        <dbReference type="RuleBase" id="RU003942"/>
    </source>
</evidence>
<evidence type="ECO:0000256" key="7">
    <source>
        <dbReference type="ARBA" id="ARBA00023136"/>
    </source>
</evidence>
<evidence type="ECO:0000256" key="1">
    <source>
        <dbReference type="ARBA" id="ARBA00004651"/>
    </source>
</evidence>
<dbReference type="InterPro" id="IPR045324">
    <property type="entry name" value="Small_multidrug_res"/>
</dbReference>
<keyword evidence="8" id="KW-0046">Antibiotic resistance</keyword>
<dbReference type="InterPro" id="IPR037185">
    <property type="entry name" value="EmrE-like"/>
</dbReference>
<keyword evidence="4" id="KW-1003">Cell membrane</keyword>
<dbReference type="Pfam" id="PF00893">
    <property type="entry name" value="Multi_Drug_Res"/>
    <property type="match status" value="1"/>
</dbReference>
<evidence type="ECO:0000313" key="11">
    <source>
        <dbReference type="EMBL" id="OAT68228.1"/>
    </source>
</evidence>
<dbReference type="GO" id="GO:0005886">
    <property type="term" value="C:plasma membrane"/>
    <property type="evidence" value="ECO:0007669"/>
    <property type="project" value="UniProtKB-SubCell"/>
</dbReference>
<dbReference type="PANTHER" id="PTHR30561">
    <property type="entry name" value="SMR FAMILY PROTON-DEPENDENT DRUG EFFLUX TRANSPORTER SUGE"/>
    <property type="match status" value="1"/>
</dbReference>
<evidence type="ECO:0000313" key="12">
    <source>
        <dbReference type="Proteomes" id="UP000186919"/>
    </source>
</evidence>
<evidence type="ECO:0000256" key="5">
    <source>
        <dbReference type="ARBA" id="ARBA00022692"/>
    </source>
</evidence>
<dbReference type="Gene3D" id="1.10.3730.20">
    <property type="match status" value="1"/>
</dbReference>
<feature type="transmembrane region" description="Helical" evidence="10">
    <location>
        <begin position="58"/>
        <end position="78"/>
    </location>
</feature>